<organism evidence="1 2">
    <name type="scientific">Sphingobium scionense</name>
    <dbReference type="NCBI Taxonomy" id="1404341"/>
    <lineage>
        <taxon>Bacteria</taxon>
        <taxon>Pseudomonadati</taxon>
        <taxon>Pseudomonadota</taxon>
        <taxon>Alphaproteobacteria</taxon>
        <taxon>Sphingomonadales</taxon>
        <taxon>Sphingomonadaceae</taxon>
        <taxon>Sphingobium</taxon>
    </lineage>
</organism>
<accession>A0A7W6PWK8</accession>
<dbReference type="EMBL" id="JACIEU010000006">
    <property type="protein sequence ID" value="MBB4148020.1"/>
    <property type="molecule type" value="Genomic_DNA"/>
</dbReference>
<dbReference type="RefSeq" id="WP_188081798.1">
    <property type="nucleotide sequence ID" value="NZ_JACIEU010000006.1"/>
</dbReference>
<dbReference type="Proteomes" id="UP000590524">
    <property type="component" value="Unassembled WGS sequence"/>
</dbReference>
<keyword evidence="2" id="KW-1185">Reference proteome</keyword>
<protein>
    <submittedName>
        <fullName evidence="1">Uncharacterized protein</fullName>
    </submittedName>
</protein>
<dbReference type="AlphaFoldDB" id="A0A7W6PWK8"/>
<evidence type="ECO:0000313" key="2">
    <source>
        <dbReference type="Proteomes" id="UP000590524"/>
    </source>
</evidence>
<gene>
    <name evidence="1" type="ORF">GGQ90_001798</name>
</gene>
<evidence type="ECO:0000313" key="1">
    <source>
        <dbReference type="EMBL" id="MBB4148020.1"/>
    </source>
</evidence>
<proteinExistence type="predicted"/>
<name>A0A7W6PWK8_9SPHN</name>
<reference evidence="1 2" key="1">
    <citation type="submission" date="2020-08" db="EMBL/GenBank/DDBJ databases">
        <title>Genomic Encyclopedia of Type Strains, Phase IV (KMG-IV): sequencing the most valuable type-strain genomes for metagenomic binning, comparative biology and taxonomic classification.</title>
        <authorList>
            <person name="Goeker M."/>
        </authorList>
    </citation>
    <scope>NUCLEOTIDE SEQUENCE [LARGE SCALE GENOMIC DNA]</scope>
    <source>
        <strain evidence="1 2">DSM 19371</strain>
    </source>
</reference>
<comment type="caution">
    <text evidence="1">The sequence shown here is derived from an EMBL/GenBank/DDBJ whole genome shotgun (WGS) entry which is preliminary data.</text>
</comment>
<sequence>MMDLETAIRRSHEAGKSALYWGCWGAPGHYLHDPQGRTVWEREASAIQLPWKPSHMDGGLLKNGKRADDPDGRVWWTCGGLTFWYAFYWWDRSGDKRGASNSGFYVRGFGWPEAEQAFAFACKSFPQIVARQKFPLTLQEHRP</sequence>